<keyword evidence="6" id="KW-1185">Reference proteome</keyword>
<sequence length="103" mass="11731">MDQIEEMADNLKLLGDKTRLSILTLLKEKELCVCDIVEALEISQPNASQHLRKLKAAGFVNETKKAQWVYYSLKTDEIPYIKAVLDLAPSMQEKLAQLQNNHC</sequence>
<dbReference type="Gene3D" id="1.10.10.10">
    <property type="entry name" value="Winged helix-like DNA-binding domain superfamily/Winged helix DNA-binding domain"/>
    <property type="match status" value="1"/>
</dbReference>
<proteinExistence type="predicted"/>
<evidence type="ECO:0000259" key="4">
    <source>
        <dbReference type="PROSITE" id="PS50987"/>
    </source>
</evidence>
<dbReference type="SUPFAM" id="SSF46785">
    <property type="entry name" value="Winged helix' DNA-binding domain"/>
    <property type="match status" value="1"/>
</dbReference>
<comment type="caution">
    <text evidence="5">The sequence shown here is derived from an EMBL/GenBank/DDBJ whole genome shotgun (WGS) entry which is preliminary data.</text>
</comment>
<evidence type="ECO:0000313" key="5">
    <source>
        <dbReference type="EMBL" id="GGF95870.1"/>
    </source>
</evidence>
<dbReference type="InterPro" id="IPR001845">
    <property type="entry name" value="HTH_ArsR_DNA-bd_dom"/>
</dbReference>
<reference evidence="5" key="2">
    <citation type="submission" date="2020-09" db="EMBL/GenBank/DDBJ databases">
        <authorList>
            <person name="Sun Q."/>
            <person name="Zhou Y."/>
        </authorList>
    </citation>
    <scope>NUCLEOTIDE SEQUENCE</scope>
    <source>
        <strain evidence="5">CGMCC 1.12987</strain>
    </source>
</reference>
<accession>A0A917CRX8</accession>
<dbReference type="NCBIfam" id="NF033788">
    <property type="entry name" value="HTH_metalloreg"/>
    <property type="match status" value="1"/>
</dbReference>
<dbReference type="RefSeq" id="WP_188529846.1">
    <property type="nucleotide sequence ID" value="NZ_BMGR01000003.1"/>
</dbReference>
<gene>
    <name evidence="5" type="ORF">GCM10010916_11500</name>
</gene>
<keyword evidence="1" id="KW-0805">Transcription regulation</keyword>
<evidence type="ECO:0000256" key="1">
    <source>
        <dbReference type="ARBA" id="ARBA00023015"/>
    </source>
</evidence>
<dbReference type="EMBL" id="BMGR01000003">
    <property type="protein sequence ID" value="GGF95870.1"/>
    <property type="molecule type" value="Genomic_DNA"/>
</dbReference>
<dbReference type="GO" id="GO:0003677">
    <property type="term" value="F:DNA binding"/>
    <property type="evidence" value="ECO:0007669"/>
    <property type="project" value="UniProtKB-KW"/>
</dbReference>
<protein>
    <submittedName>
        <fullName evidence="5">Transcriptional regulator</fullName>
    </submittedName>
</protein>
<dbReference type="PANTHER" id="PTHR33154:SF18">
    <property type="entry name" value="ARSENICAL RESISTANCE OPERON REPRESSOR"/>
    <property type="match status" value="1"/>
</dbReference>
<dbReference type="InterPro" id="IPR051081">
    <property type="entry name" value="HTH_MetalResp_TranReg"/>
</dbReference>
<dbReference type="Pfam" id="PF01022">
    <property type="entry name" value="HTH_5"/>
    <property type="match status" value="1"/>
</dbReference>
<dbReference type="CDD" id="cd00090">
    <property type="entry name" value="HTH_ARSR"/>
    <property type="match status" value="1"/>
</dbReference>
<dbReference type="Proteomes" id="UP000644756">
    <property type="component" value="Unassembled WGS sequence"/>
</dbReference>
<reference evidence="5" key="1">
    <citation type="journal article" date="2014" name="Int. J. Syst. Evol. Microbiol.">
        <title>Complete genome sequence of Corynebacterium casei LMG S-19264T (=DSM 44701T), isolated from a smear-ripened cheese.</title>
        <authorList>
            <consortium name="US DOE Joint Genome Institute (JGI-PGF)"/>
            <person name="Walter F."/>
            <person name="Albersmeier A."/>
            <person name="Kalinowski J."/>
            <person name="Ruckert C."/>
        </authorList>
    </citation>
    <scope>NUCLEOTIDE SEQUENCE</scope>
    <source>
        <strain evidence="5">CGMCC 1.12987</strain>
    </source>
</reference>
<feature type="domain" description="HTH arsR-type" evidence="4">
    <location>
        <begin position="1"/>
        <end position="96"/>
    </location>
</feature>
<keyword evidence="2" id="KW-0238">DNA-binding</keyword>
<dbReference type="PROSITE" id="PS50987">
    <property type="entry name" value="HTH_ARSR_2"/>
    <property type="match status" value="1"/>
</dbReference>
<dbReference type="InterPro" id="IPR036390">
    <property type="entry name" value="WH_DNA-bd_sf"/>
</dbReference>
<dbReference type="InterPro" id="IPR011991">
    <property type="entry name" value="ArsR-like_HTH"/>
</dbReference>
<dbReference type="InterPro" id="IPR036388">
    <property type="entry name" value="WH-like_DNA-bd_sf"/>
</dbReference>
<dbReference type="AlphaFoldDB" id="A0A917CRX8"/>
<organism evidence="5 6">
    <name type="scientific">Paenibacillus abyssi</name>
    <dbReference type="NCBI Taxonomy" id="1340531"/>
    <lineage>
        <taxon>Bacteria</taxon>
        <taxon>Bacillati</taxon>
        <taxon>Bacillota</taxon>
        <taxon>Bacilli</taxon>
        <taxon>Bacillales</taxon>
        <taxon>Paenibacillaceae</taxon>
        <taxon>Paenibacillus</taxon>
    </lineage>
</organism>
<evidence type="ECO:0000256" key="2">
    <source>
        <dbReference type="ARBA" id="ARBA00023125"/>
    </source>
</evidence>
<dbReference type="GO" id="GO:0003700">
    <property type="term" value="F:DNA-binding transcription factor activity"/>
    <property type="evidence" value="ECO:0007669"/>
    <property type="project" value="InterPro"/>
</dbReference>
<dbReference type="SMART" id="SM00418">
    <property type="entry name" value="HTH_ARSR"/>
    <property type="match status" value="1"/>
</dbReference>
<keyword evidence="3" id="KW-0804">Transcription</keyword>
<dbReference type="PRINTS" id="PR00778">
    <property type="entry name" value="HTHARSR"/>
</dbReference>
<evidence type="ECO:0000256" key="3">
    <source>
        <dbReference type="ARBA" id="ARBA00023163"/>
    </source>
</evidence>
<dbReference type="PANTHER" id="PTHR33154">
    <property type="entry name" value="TRANSCRIPTIONAL REGULATOR, ARSR FAMILY"/>
    <property type="match status" value="1"/>
</dbReference>
<name>A0A917CRX8_9BACL</name>
<evidence type="ECO:0000313" key="6">
    <source>
        <dbReference type="Proteomes" id="UP000644756"/>
    </source>
</evidence>